<dbReference type="PANTHER" id="PTHR46375">
    <property type="entry name" value="KELCH REPEAT AND BTB DOMAIN-CONTAINING PROTEIN 13-RELATED"/>
    <property type="match status" value="1"/>
</dbReference>
<dbReference type="EnsemblMetazoa" id="GBRI025291-RA">
    <property type="protein sequence ID" value="GBRI025291-PA"/>
    <property type="gene ID" value="GBRI025291"/>
</dbReference>
<evidence type="ECO:0000313" key="3">
    <source>
        <dbReference type="Proteomes" id="UP000091820"/>
    </source>
</evidence>
<proteinExistence type="predicted"/>
<dbReference type="InterPro" id="IPR015915">
    <property type="entry name" value="Kelch-typ_b-propeller"/>
</dbReference>
<protein>
    <submittedName>
        <fullName evidence="2">Uncharacterized protein</fullName>
    </submittedName>
</protein>
<dbReference type="PANTHER" id="PTHR46375:SF3">
    <property type="entry name" value="KELCH REPEAT AND BTB DOMAIN-CONTAINING PROTEIN 13"/>
    <property type="match status" value="1"/>
</dbReference>
<organism evidence="2 3">
    <name type="scientific">Glossina brevipalpis</name>
    <dbReference type="NCBI Taxonomy" id="37001"/>
    <lineage>
        <taxon>Eukaryota</taxon>
        <taxon>Metazoa</taxon>
        <taxon>Ecdysozoa</taxon>
        <taxon>Arthropoda</taxon>
        <taxon>Hexapoda</taxon>
        <taxon>Insecta</taxon>
        <taxon>Pterygota</taxon>
        <taxon>Neoptera</taxon>
        <taxon>Endopterygota</taxon>
        <taxon>Diptera</taxon>
        <taxon>Brachycera</taxon>
        <taxon>Muscomorpha</taxon>
        <taxon>Hippoboscoidea</taxon>
        <taxon>Glossinidae</taxon>
        <taxon>Glossina</taxon>
    </lineage>
</organism>
<evidence type="ECO:0000313" key="2">
    <source>
        <dbReference type="EnsemblMetazoa" id="GBRI025291-PA"/>
    </source>
</evidence>
<reference evidence="2" key="2">
    <citation type="submission" date="2020-05" db="UniProtKB">
        <authorList>
            <consortium name="EnsemblMetazoa"/>
        </authorList>
    </citation>
    <scope>IDENTIFICATION</scope>
    <source>
        <strain evidence="2">IAEA</strain>
    </source>
</reference>
<name>A0A1A9WMQ2_9MUSC</name>
<accession>A0A1A9WMQ2</accession>
<reference evidence="3" key="1">
    <citation type="submission" date="2014-03" db="EMBL/GenBank/DDBJ databases">
        <authorList>
            <person name="Aksoy S."/>
            <person name="Warren W."/>
            <person name="Wilson R.K."/>
        </authorList>
    </citation>
    <scope>NUCLEOTIDE SEQUENCE [LARGE SCALE GENOMIC DNA]</scope>
    <source>
        <strain evidence="3">IAEA</strain>
    </source>
</reference>
<dbReference type="Proteomes" id="UP000091820">
    <property type="component" value="Unassembled WGS sequence"/>
</dbReference>
<sequence length="167" mass="18820">MGGIEKKKKSLKTAEGCNAVGNSSWQYIASMMESRVDFGLCSYDSLIYAVGGKNRSTVELYNPATNKWCEQPDMPEMTTSCTYAACLVKSMCSLAANQNEISWYRFDPRESQWYQLHRMVGILAAWSTYLIHHYDVCHGNSVPKHKSVVPLRTYKERGKSEGDLGKA</sequence>
<dbReference type="InterPro" id="IPR052392">
    <property type="entry name" value="Kelch-BTB_domain-containing"/>
</dbReference>
<dbReference type="VEuPathDB" id="VectorBase:GBRI025291"/>
<dbReference type="Pfam" id="PF01344">
    <property type="entry name" value="Kelch_1"/>
    <property type="match status" value="1"/>
</dbReference>
<dbReference type="Gene3D" id="2.120.10.80">
    <property type="entry name" value="Kelch-type beta propeller"/>
    <property type="match status" value="1"/>
</dbReference>
<dbReference type="SUPFAM" id="SSF117281">
    <property type="entry name" value="Kelch motif"/>
    <property type="match status" value="1"/>
</dbReference>
<dbReference type="InterPro" id="IPR006652">
    <property type="entry name" value="Kelch_1"/>
</dbReference>
<dbReference type="AlphaFoldDB" id="A0A1A9WMQ2"/>
<keyword evidence="1" id="KW-0880">Kelch repeat</keyword>
<dbReference type="SMART" id="SM00612">
    <property type="entry name" value="Kelch"/>
    <property type="match status" value="1"/>
</dbReference>
<evidence type="ECO:0000256" key="1">
    <source>
        <dbReference type="ARBA" id="ARBA00022441"/>
    </source>
</evidence>
<keyword evidence="3" id="KW-1185">Reference proteome</keyword>